<dbReference type="AlphaFoldDB" id="A0A1B9HZD2"/>
<reference evidence="2" key="1">
    <citation type="submission" date="2013-07" db="EMBL/GenBank/DDBJ databases">
        <title>The Genome Sequence of Cryptococcus pinus CBS10737.</title>
        <authorList>
            <consortium name="The Broad Institute Genome Sequencing Platform"/>
            <person name="Cuomo C."/>
            <person name="Litvintseva A."/>
            <person name="Chen Y."/>
            <person name="Heitman J."/>
            <person name="Sun S."/>
            <person name="Springer D."/>
            <person name="Dromer F."/>
            <person name="Young S.K."/>
            <person name="Zeng Q."/>
            <person name="Gargeya S."/>
            <person name="Fitzgerald M."/>
            <person name="Abouelleil A."/>
            <person name="Alvarado L."/>
            <person name="Berlin A.M."/>
            <person name="Chapman S.B."/>
            <person name="Dewar J."/>
            <person name="Goldberg J."/>
            <person name="Griggs A."/>
            <person name="Gujja S."/>
            <person name="Hansen M."/>
            <person name="Howarth C."/>
            <person name="Imamovic A."/>
            <person name="Larimer J."/>
            <person name="McCowan C."/>
            <person name="Murphy C."/>
            <person name="Pearson M."/>
            <person name="Priest M."/>
            <person name="Roberts A."/>
            <person name="Saif S."/>
            <person name="Shea T."/>
            <person name="Sykes S."/>
            <person name="Wortman J."/>
            <person name="Nusbaum C."/>
            <person name="Birren B."/>
        </authorList>
    </citation>
    <scope>NUCLEOTIDE SEQUENCE [LARGE SCALE GENOMIC DNA]</scope>
    <source>
        <strain evidence="2">CBS 10737</strain>
    </source>
</reference>
<dbReference type="GeneID" id="30173796"/>
<dbReference type="Proteomes" id="UP000094020">
    <property type="component" value="Chromosome 10"/>
</dbReference>
<keyword evidence="1" id="KW-0472">Membrane</keyword>
<evidence type="ECO:0000313" key="3">
    <source>
        <dbReference type="EMBL" id="WWC73065.1"/>
    </source>
</evidence>
<evidence type="ECO:0000313" key="4">
    <source>
        <dbReference type="Proteomes" id="UP000094020"/>
    </source>
</evidence>
<keyword evidence="1" id="KW-1133">Transmembrane helix</keyword>
<organism evidence="2">
    <name type="scientific">Kwoniella pini CBS 10737</name>
    <dbReference type="NCBI Taxonomy" id="1296096"/>
    <lineage>
        <taxon>Eukaryota</taxon>
        <taxon>Fungi</taxon>
        <taxon>Dikarya</taxon>
        <taxon>Basidiomycota</taxon>
        <taxon>Agaricomycotina</taxon>
        <taxon>Tremellomycetes</taxon>
        <taxon>Tremellales</taxon>
        <taxon>Cryptococcaceae</taxon>
        <taxon>Kwoniella</taxon>
    </lineage>
</organism>
<reference evidence="3" key="4">
    <citation type="submission" date="2024-02" db="EMBL/GenBank/DDBJ databases">
        <title>Comparative genomics of Cryptococcus and Kwoniella reveals pathogenesis evolution and contrasting modes of karyotype evolution via chromosome fusion or intercentromeric recombination.</title>
        <authorList>
            <person name="Coelho M.A."/>
            <person name="David-Palma M."/>
            <person name="Shea T."/>
            <person name="Bowers K."/>
            <person name="McGinley-Smith S."/>
            <person name="Mohammad A.W."/>
            <person name="Gnirke A."/>
            <person name="Yurkov A.M."/>
            <person name="Nowrousian M."/>
            <person name="Sun S."/>
            <person name="Cuomo C.A."/>
            <person name="Heitman J."/>
        </authorList>
    </citation>
    <scope>NUCLEOTIDE SEQUENCE</scope>
    <source>
        <strain evidence="3">CBS 10737</strain>
    </source>
</reference>
<accession>A0A1B9HZD2</accession>
<proteinExistence type="predicted"/>
<feature type="transmembrane region" description="Helical" evidence="1">
    <location>
        <begin position="6"/>
        <end position="24"/>
    </location>
</feature>
<dbReference type="EMBL" id="CP144528">
    <property type="protein sequence ID" value="WWC73065.1"/>
    <property type="molecule type" value="Genomic_DNA"/>
</dbReference>
<keyword evidence="1" id="KW-0812">Transmembrane</keyword>
<evidence type="ECO:0000313" key="2">
    <source>
        <dbReference type="EMBL" id="OCF48647.1"/>
    </source>
</evidence>
<reference evidence="2" key="3">
    <citation type="submission" date="2016-07" db="EMBL/GenBank/DDBJ databases">
        <title>Evolution of pathogenesis and genome organization in the Tremellales.</title>
        <authorList>
            <person name="Cuomo C."/>
            <person name="Litvintseva A."/>
            <person name="Heitman J."/>
            <person name="Chen Y."/>
            <person name="Sun S."/>
            <person name="Springer D."/>
            <person name="Dromer F."/>
            <person name="Young S."/>
            <person name="Zeng Q."/>
            <person name="Chapman S."/>
            <person name="Gujja S."/>
            <person name="Saif S."/>
            <person name="Birren B."/>
        </authorList>
    </citation>
    <scope>NUCLEOTIDE SEQUENCE</scope>
    <source>
        <strain evidence="2">CBS 10737</strain>
    </source>
</reference>
<gene>
    <name evidence="2" type="ORF">I206_05427</name>
    <name evidence="3" type="ORF">I206_107030</name>
</gene>
<dbReference type="OrthoDB" id="2565264at2759"/>
<dbReference type="RefSeq" id="XP_019009866.1">
    <property type="nucleotide sequence ID" value="XM_019157148.1"/>
</dbReference>
<sequence length="295" mass="34382">MVKLRTFGISLTSLSVIGLSYYYYNHLKLLKLYPTLTVPSKLKISNRKDFPKTTSEWIKCDLGDSWAIKISKNDFKNYLKDTKNDLGIEWNKAFWGNIALKFEGFLWGLLGKHIWNMKSDSKNINIEKDEFKVGNTLLNGLFTIESNSNIPLEDSKNQFTQIIYKWGNLNSTLKSKIIIKGGYHTLSVISKSSLINNSNFTNKNQNLNQDEEEEEEDEIYLIFIAEGLSRFNSNSIINQNDKNINKEKIQYKMNFLDKLFISFHKEYSRILMHLSIKRMGLENKFESVKEWPNGI</sequence>
<reference evidence="3" key="2">
    <citation type="submission" date="2013-07" db="EMBL/GenBank/DDBJ databases">
        <authorList>
            <consortium name="The Broad Institute Genome Sequencing Platform"/>
            <person name="Cuomo C."/>
            <person name="Litvintseva A."/>
            <person name="Chen Y."/>
            <person name="Heitman J."/>
            <person name="Sun S."/>
            <person name="Springer D."/>
            <person name="Dromer F."/>
            <person name="Young S.K."/>
            <person name="Zeng Q."/>
            <person name="Gargeya S."/>
            <person name="Fitzgerald M."/>
            <person name="Abouelleil A."/>
            <person name="Alvarado L."/>
            <person name="Berlin A.M."/>
            <person name="Chapman S.B."/>
            <person name="Dewar J."/>
            <person name="Goldberg J."/>
            <person name="Griggs A."/>
            <person name="Gujja S."/>
            <person name="Hansen M."/>
            <person name="Howarth C."/>
            <person name="Imamovic A."/>
            <person name="Larimer J."/>
            <person name="McCowan C."/>
            <person name="Murphy C."/>
            <person name="Pearson M."/>
            <person name="Priest M."/>
            <person name="Roberts A."/>
            <person name="Saif S."/>
            <person name="Shea T."/>
            <person name="Sykes S."/>
            <person name="Wortman J."/>
            <person name="Nusbaum C."/>
            <person name="Birren B."/>
        </authorList>
    </citation>
    <scope>NUCLEOTIDE SEQUENCE</scope>
    <source>
        <strain evidence="3">CBS 10737</strain>
    </source>
</reference>
<dbReference type="KEGG" id="kpin:30173796"/>
<dbReference type="EMBL" id="KI894013">
    <property type="protein sequence ID" value="OCF48647.1"/>
    <property type="molecule type" value="Genomic_DNA"/>
</dbReference>
<evidence type="ECO:0000256" key="1">
    <source>
        <dbReference type="SAM" id="Phobius"/>
    </source>
</evidence>
<name>A0A1B9HZD2_9TREE</name>
<keyword evidence="4" id="KW-1185">Reference proteome</keyword>
<protein>
    <submittedName>
        <fullName evidence="2">Uncharacterized protein</fullName>
    </submittedName>
</protein>